<reference evidence="1" key="1">
    <citation type="submission" date="2020-09" db="EMBL/GenBank/DDBJ databases">
        <title>Genome-Enabled Discovery of Anthraquinone Biosynthesis in Senna tora.</title>
        <authorList>
            <person name="Kang S.-H."/>
            <person name="Pandey R.P."/>
            <person name="Lee C.-M."/>
            <person name="Sim J.-S."/>
            <person name="Jeong J.-T."/>
            <person name="Choi B.-S."/>
            <person name="Jung M."/>
            <person name="Ginzburg D."/>
            <person name="Zhao K."/>
            <person name="Won S.Y."/>
            <person name="Oh T.-J."/>
            <person name="Yu Y."/>
            <person name="Kim N.-H."/>
            <person name="Lee O.R."/>
            <person name="Lee T.-H."/>
            <person name="Bashyal P."/>
            <person name="Kim T.-S."/>
            <person name="Lee W.-H."/>
            <person name="Kawkins C."/>
            <person name="Kim C.-K."/>
            <person name="Kim J.S."/>
            <person name="Ahn B.O."/>
            <person name="Rhee S.Y."/>
            <person name="Sohng J.K."/>
        </authorList>
    </citation>
    <scope>NUCLEOTIDE SEQUENCE</scope>
    <source>
        <tissue evidence="1">Leaf</tissue>
    </source>
</reference>
<proteinExistence type="predicted"/>
<dbReference type="AlphaFoldDB" id="A0A834U1Y2"/>
<dbReference type="Proteomes" id="UP000634136">
    <property type="component" value="Unassembled WGS sequence"/>
</dbReference>
<gene>
    <name evidence="1" type="ORF">G2W53_013589</name>
</gene>
<evidence type="ECO:0000313" key="1">
    <source>
        <dbReference type="EMBL" id="KAF7831256.1"/>
    </source>
</evidence>
<dbReference type="EMBL" id="JAAIUW010000005">
    <property type="protein sequence ID" value="KAF7831256.1"/>
    <property type="molecule type" value="Genomic_DNA"/>
</dbReference>
<evidence type="ECO:0000313" key="2">
    <source>
        <dbReference type="Proteomes" id="UP000634136"/>
    </source>
</evidence>
<protein>
    <submittedName>
        <fullName evidence="1">Uncharacterized protein</fullName>
    </submittedName>
</protein>
<comment type="caution">
    <text evidence="1">The sequence shown here is derived from an EMBL/GenBank/DDBJ whole genome shotgun (WGS) entry which is preliminary data.</text>
</comment>
<organism evidence="1 2">
    <name type="scientific">Senna tora</name>
    <dbReference type="NCBI Taxonomy" id="362788"/>
    <lineage>
        <taxon>Eukaryota</taxon>
        <taxon>Viridiplantae</taxon>
        <taxon>Streptophyta</taxon>
        <taxon>Embryophyta</taxon>
        <taxon>Tracheophyta</taxon>
        <taxon>Spermatophyta</taxon>
        <taxon>Magnoliopsida</taxon>
        <taxon>eudicotyledons</taxon>
        <taxon>Gunneridae</taxon>
        <taxon>Pentapetalae</taxon>
        <taxon>rosids</taxon>
        <taxon>fabids</taxon>
        <taxon>Fabales</taxon>
        <taxon>Fabaceae</taxon>
        <taxon>Caesalpinioideae</taxon>
        <taxon>Cassia clade</taxon>
        <taxon>Senna</taxon>
    </lineage>
</organism>
<accession>A0A834U1Y2</accession>
<keyword evidence="2" id="KW-1185">Reference proteome</keyword>
<sequence length="52" mass="5938">MGGAEYEEIESVRRKMRKEKEDWCGGSVREGEVGSEMVTKNQLLLISFFALL</sequence>
<name>A0A834U1Y2_9FABA</name>